<evidence type="ECO:0000313" key="3">
    <source>
        <dbReference type="Proteomes" id="UP000295367"/>
    </source>
</evidence>
<dbReference type="EMBL" id="SMCO01000013">
    <property type="protein sequence ID" value="TCV84115.1"/>
    <property type="molecule type" value="Genomic_DNA"/>
</dbReference>
<gene>
    <name evidence="2" type="ORF">EDC63_11351</name>
</gene>
<organism evidence="2 3">
    <name type="scientific">Sulfurirhabdus autotrophica</name>
    <dbReference type="NCBI Taxonomy" id="1706046"/>
    <lineage>
        <taxon>Bacteria</taxon>
        <taxon>Pseudomonadati</taxon>
        <taxon>Pseudomonadota</taxon>
        <taxon>Betaproteobacteria</taxon>
        <taxon>Nitrosomonadales</taxon>
        <taxon>Sulfuricellaceae</taxon>
        <taxon>Sulfurirhabdus</taxon>
    </lineage>
</organism>
<dbReference type="Proteomes" id="UP000295367">
    <property type="component" value="Unassembled WGS sequence"/>
</dbReference>
<reference evidence="2 3" key="1">
    <citation type="submission" date="2019-03" db="EMBL/GenBank/DDBJ databases">
        <title>Genomic Encyclopedia of Type Strains, Phase IV (KMG-IV): sequencing the most valuable type-strain genomes for metagenomic binning, comparative biology and taxonomic classification.</title>
        <authorList>
            <person name="Goeker M."/>
        </authorList>
    </citation>
    <scope>NUCLEOTIDE SEQUENCE [LARGE SCALE GENOMIC DNA]</scope>
    <source>
        <strain evidence="2 3">DSM 100309</strain>
    </source>
</reference>
<dbReference type="PANTHER" id="PTHR13832">
    <property type="entry name" value="PROTEIN PHOSPHATASE 2C"/>
    <property type="match status" value="1"/>
</dbReference>
<dbReference type="SMART" id="SM00332">
    <property type="entry name" value="PP2Cc"/>
    <property type="match status" value="1"/>
</dbReference>
<name>A0A4R3XWK1_9PROT</name>
<dbReference type="PANTHER" id="PTHR13832:SF860">
    <property type="entry name" value="PROTEIN PHOSPHATASE PHPP"/>
    <property type="match status" value="1"/>
</dbReference>
<dbReference type="GO" id="GO:0004722">
    <property type="term" value="F:protein serine/threonine phosphatase activity"/>
    <property type="evidence" value="ECO:0007669"/>
    <property type="project" value="InterPro"/>
</dbReference>
<dbReference type="SUPFAM" id="SSF81606">
    <property type="entry name" value="PP2C-like"/>
    <property type="match status" value="1"/>
</dbReference>
<proteinExistence type="predicted"/>
<accession>A0A4R3XWK1</accession>
<evidence type="ECO:0000313" key="2">
    <source>
        <dbReference type="EMBL" id="TCV84115.1"/>
    </source>
</evidence>
<dbReference type="Pfam" id="PF13672">
    <property type="entry name" value="PP2C_2"/>
    <property type="match status" value="1"/>
</dbReference>
<protein>
    <submittedName>
        <fullName evidence="2">Serine/threonine protein phosphatase PrpC</fullName>
    </submittedName>
</protein>
<keyword evidence="3" id="KW-1185">Reference proteome</keyword>
<dbReference type="PROSITE" id="PS51746">
    <property type="entry name" value="PPM_2"/>
    <property type="match status" value="1"/>
</dbReference>
<dbReference type="Gene3D" id="3.60.40.10">
    <property type="entry name" value="PPM-type phosphatase domain"/>
    <property type="match status" value="1"/>
</dbReference>
<sequence>MKFSIYQSSRQGGRKYNQDRVAYSYSKEALLMVIADGMGGHLHGEVAAQITVQMIAESFQKQAAPVLSNPFDFLTEGIFAAHHAIGDYAVDHELLENPRTTCVACVIQGDAAYWAHVGDSRLYMFRGANLISRTRDHSRVQQLFEDGKITEEQMVTHPDRNKIYNCLGGMMPPEIEYSKKTPVREGDAFLLCSDGLWGELTNNEIAAILQTYPINQALPELLDHAEFRGGEDGDNLSGVAMIWGDPTRLVQQDPVSTAAMPVDTFTTKMDTFDIPKEGGDVTEEDIERAISEIQMAIKKYTK</sequence>
<dbReference type="RefSeq" id="WP_124945096.1">
    <property type="nucleotide sequence ID" value="NZ_BHVT01000008.1"/>
</dbReference>
<dbReference type="CDD" id="cd00143">
    <property type="entry name" value="PP2Cc"/>
    <property type="match status" value="1"/>
</dbReference>
<dbReference type="AlphaFoldDB" id="A0A4R3XWK1"/>
<dbReference type="OrthoDB" id="9801841at2"/>
<evidence type="ECO:0000259" key="1">
    <source>
        <dbReference type="PROSITE" id="PS51746"/>
    </source>
</evidence>
<dbReference type="InterPro" id="IPR015655">
    <property type="entry name" value="PP2C"/>
</dbReference>
<dbReference type="InterPro" id="IPR001932">
    <property type="entry name" value="PPM-type_phosphatase-like_dom"/>
</dbReference>
<dbReference type="InterPro" id="IPR036457">
    <property type="entry name" value="PPM-type-like_dom_sf"/>
</dbReference>
<feature type="domain" description="PPM-type phosphatase" evidence="1">
    <location>
        <begin position="4"/>
        <end position="243"/>
    </location>
</feature>
<comment type="caution">
    <text evidence="2">The sequence shown here is derived from an EMBL/GenBank/DDBJ whole genome shotgun (WGS) entry which is preliminary data.</text>
</comment>
<dbReference type="SMART" id="SM00331">
    <property type="entry name" value="PP2C_SIG"/>
    <property type="match status" value="1"/>
</dbReference>